<evidence type="ECO:0000313" key="3">
    <source>
        <dbReference type="EMBL" id="KAJ7031188.1"/>
    </source>
</evidence>
<keyword evidence="2" id="KW-0812">Transmembrane</keyword>
<keyword evidence="4" id="KW-1185">Reference proteome</keyword>
<protein>
    <submittedName>
        <fullName evidence="3">Uncharacterized protein</fullName>
    </submittedName>
</protein>
<dbReference type="Proteomes" id="UP001218188">
    <property type="component" value="Unassembled WGS sequence"/>
</dbReference>
<organism evidence="3 4">
    <name type="scientific">Mycena alexandri</name>
    <dbReference type="NCBI Taxonomy" id="1745969"/>
    <lineage>
        <taxon>Eukaryota</taxon>
        <taxon>Fungi</taxon>
        <taxon>Dikarya</taxon>
        <taxon>Basidiomycota</taxon>
        <taxon>Agaricomycotina</taxon>
        <taxon>Agaricomycetes</taxon>
        <taxon>Agaricomycetidae</taxon>
        <taxon>Agaricales</taxon>
        <taxon>Marasmiineae</taxon>
        <taxon>Mycenaceae</taxon>
        <taxon>Mycena</taxon>
    </lineage>
</organism>
<reference evidence="3" key="1">
    <citation type="submission" date="2023-03" db="EMBL/GenBank/DDBJ databases">
        <title>Massive genome expansion in bonnet fungi (Mycena s.s.) driven by repeated elements and novel gene families across ecological guilds.</title>
        <authorList>
            <consortium name="Lawrence Berkeley National Laboratory"/>
            <person name="Harder C.B."/>
            <person name="Miyauchi S."/>
            <person name="Viragh M."/>
            <person name="Kuo A."/>
            <person name="Thoen E."/>
            <person name="Andreopoulos B."/>
            <person name="Lu D."/>
            <person name="Skrede I."/>
            <person name="Drula E."/>
            <person name="Henrissat B."/>
            <person name="Morin E."/>
            <person name="Kohler A."/>
            <person name="Barry K."/>
            <person name="LaButti K."/>
            <person name="Morin E."/>
            <person name="Salamov A."/>
            <person name="Lipzen A."/>
            <person name="Mereny Z."/>
            <person name="Hegedus B."/>
            <person name="Baldrian P."/>
            <person name="Stursova M."/>
            <person name="Weitz H."/>
            <person name="Taylor A."/>
            <person name="Grigoriev I.V."/>
            <person name="Nagy L.G."/>
            <person name="Martin F."/>
            <person name="Kauserud H."/>
        </authorList>
    </citation>
    <scope>NUCLEOTIDE SEQUENCE</scope>
    <source>
        <strain evidence="3">CBHHK200</strain>
    </source>
</reference>
<evidence type="ECO:0000313" key="4">
    <source>
        <dbReference type="Proteomes" id="UP001218188"/>
    </source>
</evidence>
<keyword evidence="2" id="KW-1133">Transmembrane helix</keyword>
<proteinExistence type="predicted"/>
<name>A0AAD6SRH6_9AGAR</name>
<keyword evidence="2" id="KW-0472">Membrane</keyword>
<feature type="region of interest" description="Disordered" evidence="1">
    <location>
        <begin position="210"/>
        <end position="229"/>
    </location>
</feature>
<evidence type="ECO:0000256" key="2">
    <source>
        <dbReference type="SAM" id="Phobius"/>
    </source>
</evidence>
<feature type="region of interest" description="Disordered" evidence="1">
    <location>
        <begin position="486"/>
        <end position="510"/>
    </location>
</feature>
<sequence length="510" mass="54506">MDPREFLDNILQCLMMVLFQNYPVVDGVARWVVTSTLALLPTPSITTVPSPSPILPPPVNAWIAPTLAVCVFDRLAIPATMFPTSPGLVLAPAIPPIDTAPILVVSDAAIDEFLAEMSAIPLSQQLCRVLDILLSISWSWVLVAVVLLLAVIFGVLWGDECLTWSFLSRGDIGGPEAAPPPPAQLAGLPDSILAALRAPPALLALVNSSAETEGGAGRQPPAHQDEEGAAVDRNGEADVVDMMAHDDEAESGVGSMPQTPVGRPLVVDDTDLRLFMFLLRDGAVPFSPPTPSPFRPSAILEGRLDSSANRYAVRQTQIEELTSRWREHATLQRQFFGLATATSGGWCDPEGYLSVPPSTSDFASASRSTISSSFPSSMSLSELGPARSPRIAPQASTPAAPVLTPISWANVAGPSRSSYQRQIEEMTPRRREFCARELRYVADGESPTRGDYSVVVNAQPLVTGFKQTMVLADGEGEDEEEYGWIRAAGKGKENVEASSGKGKGKEKARS</sequence>
<dbReference type="EMBL" id="JARJCM010000084">
    <property type="protein sequence ID" value="KAJ7031188.1"/>
    <property type="molecule type" value="Genomic_DNA"/>
</dbReference>
<feature type="transmembrane region" description="Helical" evidence="2">
    <location>
        <begin position="132"/>
        <end position="157"/>
    </location>
</feature>
<evidence type="ECO:0000256" key="1">
    <source>
        <dbReference type="SAM" id="MobiDB-lite"/>
    </source>
</evidence>
<accession>A0AAD6SRH6</accession>
<comment type="caution">
    <text evidence="3">The sequence shown here is derived from an EMBL/GenBank/DDBJ whole genome shotgun (WGS) entry which is preliminary data.</text>
</comment>
<dbReference type="AlphaFoldDB" id="A0AAD6SRH6"/>
<gene>
    <name evidence="3" type="ORF">C8F04DRAFT_1111870</name>
</gene>